<sequence>MGRNGDAERFLAISREVFAPLYPYYAARFLAASGITRGLCLDAGAGPGLLGLAVVEASRCRVVLADRSPAMLRAAREEIATRGLSGRAMVLGTDVSALPLAEGCVDLVVSRGSVMFWDDLPRSFGEIRRVLAPGGRAYIGGGLGPPAMRLAICREMAGRDPRWRENAPPPPRPGTDPDTQAAALRAAGIHDFTIDPDDAGHWIVFGK</sequence>
<evidence type="ECO:0000313" key="3">
    <source>
        <dbReference type="EMBL" id="EKO41107.1"/>
    </source>
</evidence>
<dbReference type="Pfam" id="PF08241">
    <property type="entry name" value="Methyltransf_11"/>
    <property type="match status" value="1"/>
</dbReference>
<dbReference type="PATRIC" id="fig|1206767.3.peg.141"/>
<keyword evidence="3" id="KW-0808">Transferase</keyword>
<dbReference type="PANTHER" id="PTHR42912">
    <property type="entry name" value="METHYLTRANSFERASE"/>
    <property type="match status" value="1"/>
</dbReference>
<feature type="region of interest" description="Disordered" evidence="1">
    <location>
        <begin position="160"/>
        <end position="179"/>
    </location>
</feature>
<dbReference type="Proteomes" id="UP000006272">
    <property type="component" value="Unassembled WGS sequence"/>
</dbReference>
<evidence type="ECO:0000259" key="2">
    <source>
        <dbReference type="Pfam" id="PF08241"/>
    </source>
</evidence>
<keyword evidence="3" id="KW-0830">Ubiquinone</keyword>
<dbReference type="CDD" id="cd02440">
    <property type="entry name" value="AdoMet_MTases"/>
    <property type="match status" value="1"/>
</dbReference>
<accession>K6FRD7</accession>
<dbReference type="SUPFAM" id="SSF53335">
    <property type="entry name" value="S-adenosyl-L-methionine-dependent methyltransferases"/>
    <property type="match status" value="1"/>
</dbReference>
<dbReference type="GO" id="GO:0008757">
    <property type="term" value="F:S-adenosylmethionine-dependent methyltransferase activity"/>
    <property type="evidence" value="ECO:0007669"/>
    <property type="project" value="InterPro"/>
</dbReference>
<dbReference type="InterPro" id="IPR050508">
    <property type="entry name" value="Methyltransf_Superfamily"/>
</dbReference>
<keyword evidence="3" id="KW-0489">Methyltransferase</keyword>
<feature type="domain" description="Methyltransferase type 11" evidence="2">
    <location>
        <begin position="41"/>
        <end position="139"/>
    </location>
</feature>
<evidence type="ECO:0000313" key="4">
    <source>
        <dbReference type="Proteomes" id="UP000006272"/>
    </source>
</evidence>
<organism evidence="3 4">
    <name type="scientific">Solidesulfovibrio magneticus str. Maddingley MBC34</name>
    <dbReference type="NCBI Taxonomy" id="1206767"/>
    <lineage>
        <taxon>Bacteria</taxon>
        <taxon>Pseudomonadati</taxon>
        <taxon>Thermodesulfobacteriota</taxon>
        <taxon>Desulfovibrionia</taxon>
        <taxon>Desulfovibrionales</taxon>
        <taxon>Desulfovibrionaceae</taxon>
        <taxon>Solidesulfovibrio</taxon>
    </lineage>
</organism>
<dbReference type="AlphaFoldDB" id="K6FRD7"/>
<reference evidence="3 4" key="1">
    <citation type="submission" date="2012-07" db="EMBL/GenBank/DDBJ databases">
        <title>Draft genome sequence of Desulfovibrio magneticus str. Maddingley MBC34 obtained from a metagenomic sequence of a methanogenic enrichment isolated from coal-seam formation water in Victoria, Australia.</title>
        <authorList>
            <person name="Greenfield P."/>
            <person name="Hendry P."/>
            <person name="Li D."/>
            <person name="Rosewarne C.P."/>
            <person name="Tran-Dinh N."/>
            <person name="Elbourne L.D.H."/>
            <person name="Paulsen I.T."/>
            <person name="Midgley D.J."/>
        </authorList>
    </citation>
    <scope>NUCLEOTIDE SEQUENCE [LARGE SCALE GENOMIC DNA]</scope>
    <source>
        <strain evidence="4">Maddingley MBC34</strain>
    </source>
</reference>
<dbReference type="InterPro" id="IPR029063">
    <property type="entry name" value="SAM-dependent_MTases_sf"/>
</dbReference>
<evidence type="ECO:0000256" key="1">
    <source>
        <dbReference type="SAM" id="MobiDB-lite"/>
    </source>
</evidence>
<protein>
    <submittedName>
        <fullName evidence="3">Methylase involved in ubiquinone/menaquinone biosynthesis</fullName>
    </submittedName>
</protein>
<dbReference type="Gene3D" id="3.40.50.150">
    <property type="entry name" value="Vaccinia Virus protein VP39"/>
    <property type="match status" value="1"/>
</dbReference>
<comment type="caution">
    <text evidence="3">The sequence shown here is derived from an EMBL/GenBank/DDBJ whole genome shotgun (WGS) entry which is preliminary data.</text>
</comment>
<name>K6FRD7_9BACT</name>
<gene>
    <name evidence="3" type="ORF">B193_0157</name>
</gene>
<proteinExistence type="predicted"/>
<dbReference type="GO" id="GO:0032259">
    <property type="term" value="P:methylation"/>
    <property type="evidence" value="ECO:0007669"/>
    <property type="project" value="UniProtKB-KW"/>
</dbReference>
<dbReference type="InterPro" id="IPR013216">
    <property type="entry name" value="Methyltransf_11"/>
</dbReference>
<dbReference type="EMBL" id="ALAO01000022">
    <property type="protein sequence ID" value="EKO41107.1"/>
    <property type="molecule type" value="Genomic_DNA"/>
</dbReference>